<dbReference type="EMBL" id="HF935312">
    <property type="protein sequence ID" value="CCX06781.1"/>
    <property type="molecule type" value="Genomic_DNA"/>
</dbReference>
<proteinExistence type="predicted"/>
<keyword evidence="2" id="KW-1185">Reference proteome</keyword>
<gene>
    <name evidence="1" type="ORF">PCON_06368</name>
</gene>
<dbReference type="Proteomes" id="UP000018144">
    <property type="component" value="Unassembled WGS sequence"/>
</dbReference>
<reference evidence="1 2" key="1">
    <citation type="journal article" date="2013" name="PLoS Genet.">
        <title>The genome and development-dependent transcriptomes of Pyronema confluens: a window into fungal evolution.</title>
        <authorList>
            <person name="Traeger S."/>
            <person name="Altegoer F."/>
            <person name="Freitag M."/>
            <person name="Gabaldon T."/>
            <person name="Kempken F."/>
            <person name="Kumar A."/>
            <person name="Marcet-Houben M."/>
            <person name="Poggeler S."/>
            <person name="Stajich J.E."/>
            <person name="Nowrousian M."/>
        </authorList>
    </citation>
    <scope>NUCLEOTIDE SEQUENCE [LARGE SCALE GENOMIC DNA]</scope>
    <source>
        <strain evidence="2">CBS 100304</strain>
        <tissue evidence="1">Vegetative mycelium</tissue>
    </source>
</reference>
<evidence type="ECO:0000313" key="2">
    <source>
        <dbReference type="Proteomes" id="UP000018144"/>
    </source>
</evidence>
<sequence>MVGFKKICVLPTAKVPGDHDRPIPSLSSCPPSLLWSG</sequence>
<name>U4KXX3_PYROM</name>
<protein>
    <submittedName>
        <fullName evidence="1">Uncharacterized protein</fullName>
    </submittedName>
</protein>
<accession>U4KXX3</accession>
<organism evidence="1 2">
    <name type="scientific">Pyronema omphalodes (strain CBS 100304)</name>
    <name type="common">Pyronema confluens</name>
    <dbReference type="NCBI Taxonomy" id="1076935"/>
    <lineage>
        <taxon>Eukaryota</taxon>
        <taxon>Fungi</taxon>
        <taxon>Dikarya</taxon>
        <taxon>Ascomycota</taxon>
        <taxon>Pezizomycotina</taxon>
        <taxon>Pezizomycetes</taxon>
        <taxon>Pezizales</taxon>
        <taxon>Pyronemataceae</taxon>
        <taxon>Pyronema</taxon>
    </lineage>
</organism>
<evidence type="ECO:0000313" key="1">
    <source>
        <dbReference type="EMBL" id="CCX06781.1"/>
    </source>
</evidence>
<dbReference type="AlphaFoldDB" id="U4KXX3"/>